<feature type="chain" id="PRO_5011113463" description="FecR protein domain-containing protein" evidence="2">
    <location>
        <begin position="29"/>
        <end position="333"/>
    </location>
</feature>
<proteinExistence type="predicted"/>
<comment type="caution">
    <text evidence="3">The sequence shown here is derived from an EMBL/GenBank/DDBJ whole genome shotgun (WGS) entry which is preliminary data.</text>
</comment>
<feature type="signal peptide" evidence="2">
    <location>
        <begin position="1"/>
        <end position="28"/>
    </location>
</feature>
<name>A0A158JRQ1_9BURK</name>
<dbReference type="OrthoDB" id="9109022at2"/>
<evidence type="ECO:0000313" key="3">
    <source>
        <dbReference type="EMBL" id="SAL71101.1"/>
    </source>
</evidence>
<evidence type="ECO:0000256" key="1">
    <source>
        <dbReference type="SAM" id="MobiDB-lite"/>
    </source>
</evidence>
<keyword evidence="2" id="KW-0732">Signal</keyword>
<feature type="compositionally biased region" description="Pro residues" evidence="1">
    <location>
        <begin position="287"/>
        <end position="308"/>
    </location>
</feature>
<dbReference type="Proteomes" id="UP000054770">
    <property type="component" value="Unassembled WGS sequence"/>
</dbReference>
<feature type="region of interest" description="Disordered" evidence="1">
    <location>
        <begin position="286"/>
        <end position="333"/>
    </location>
</feature>
<evidence type="ECO:0000256" key="2">
    <source>
        <dbReference type="SAM" id="SignalP"/>
    </source>
</evidence>
<sequence>MAFKSVIRRMGASSALALLTFAVPLAHAHAEVVLAFADGAVTVIRGASLYRANEGTRLAGDDIIETDAGKSAQLEDSAGTLVALGPQTRVLLGAPTTTRGAAAMPSRISVLSGWLKVSRAAGTATAVSIAMPGLTVEPANGTPWSIVAMAAPQHVAMFAEAGDDTLTLSPPVAGQPPRATLHAGQYAERAAGAPLRMQSRVSPEFIAGMPVGFRDALVAVSGHLANRHDLPTALRAVDYTDVSDWLASDISARGTFIKRFRPRLKSAEFRAGVDAHLDVLPEWRPVLHPPPPKPATPPQTRPVTPPAPTHHAAPDAGIHYRDKPTPDDRENAH</sequence>
<protein>
    <recommendedName>
        <fullName evidence="5">FecR protein domain-containing protein</fullName>
    </recommendedName>
</protein>
<keyword evidence="4" id="KW-1185">Reference proteome</keyword>
<dbReference type="EMBL" id="FCON02000046">
    <property type="protein sequence ID" value="SAL71101.1"/>
    <property type="molecule type" value="Genomic_DNA"/>
</dbReference>
<reference evidence="3" key="1">
    <citation type="submission" date="2016-01" db="EMBL/GenBank/DDBJ databases">
        <authorList>
            <person name="Peeters C."/>
        </authorList>
    </citation>
    <scope>NUCLEOTIDE SEQUENCE [LARGE SCALE GENOMIC DNA]</scope>
    <source>
        <strain evidence="3">LMG 22940</strain>
    </source>
</reference>
<dbReference type="RefSeq" id="WP_125482982.1">
    <property type="nucleotide sequence ID" value="NZ_FCON02000046.1"/>
</dbReference>
<accession>A0A158JRQ1</accession>
<evidence type="ECO:0000313" key="4">
    <source>
        <dbReference type="Proteomes" id="UP000054770"/>
    </source>
</evidence>
<feature type="compositionally biased region" description="Basic and acidic residues" evidence="1">
    <location>
        <begin position="318"/>
        <end position="333"/>
    </location>
</feature>
<dbReference type="AlphaFoldDB" id="A0A158JRQ1"/>
<evidence type="ECO:0008006" key="5">
    <source>
        <dbReference type="Google" id="ProtNLM"/>
    </source>
</evidence>
<organism evidence="3 4">
    <name type="scientific">Caballeronia choica</name>
    <dbReference type="NCBI Taxonomy" id="326476"/>
    <lineage>
        <taxon>Bacteria</taxon>
        <taxon>Pseudomonadati</taxon>
        <taxon>Pseudomonadota</taxon>
        <taxon>Betaproteobacteria</taxon>
        <taxon>Burkholderiales</taxon>
        <taxon>Burkholderiaceae</taxon>
        <taxon>Caballeronia</taxon>
    </lineage>
</organism>
<gene>
    <name evidence="3" type="ORF">AWB68_04097</name>
</gene>